<feature type="domain" description="DSBA-like thioredoxin" evidence="1">
    <location>
        <begin position="6"/>
        <end position="205"/>
    </location>
</feature>
<dbReference type="InterPro" id="IPR001853">
    <property type="entry name" value="DSBA-like_thioredoxin_dom"/>
</dbReference>
<dbReference type="CDD" id="cd03024">
    <property type="entry name" value="DsbA_FrnE"/>
    <property type="match status" value="1"/>
</dbReference>
<name>A0A250IRU3_9BACT</name>
<dbReference type="SUPFAM" id="SSF52833">
    <property type="entry name" value="Thioredoxin-like"/>
    <property type="match status" value="1"/>
</dbReference>
<dbReference type="OrthoDB" id="9799122at2"/>
<dbReference type="Pfam" id="PF01323">
    <property type="entry name" value="DSBA"/>
    <property type="match status" value="1"/>
</dbReference>
<protein>
    <submittedName>
        <fullName evidence="2">Polyketide synthase</fullName>
    </submittedName>
</protein>
<evidence type="ECO:0000313" key="3">
    <source>
        <dbReference type="Proteomes" id="UP000217289"/>
    </source>
</evidence>
<gene>
    <name evidence="2" type="ORF">MEBOL_007408</name>
</gene>
<dbReference type="EMBL" id="CP022163">
    <property type="protein sequence ID" value="ATB33907.1"/>
    <property type="molecule type" value="Genomic_DNA"/>
</dbReference>
<keyword evidence="3" id="KW-1185">Reference proteome</keyword>
<dbReference type="RefSeq" id="WP_095981875.1">
    <property type="nucleotide sequence ID" value="NZ_CP022163.1"/>
</dbReference>
<proteinExistence type="predicted"/>
<dbReference type="Gene3D" id="3.40.30.10">
    <property type="entry name" value="Glutaredoxin"/>
    <property type="match status" value="1"/>
</dbReference>
<sequence length="210" mass="23370">MNSVKIDIFSDVVCPWCLIGTERLVKVLDAMGLRETARVRYHAFMLRPDAPEAGTNLREELRAKYGADPQAMFARVEAAARESGIALDLSRQTMSYPTPRAHTLLRHAFAKGTQEALARALFQAHFHDAQNISDPDVLRRLAGAHGFTDEETLRLIQDPAELEITRSDAEEARQQGIQGVPFFIFNDRLALSGAQPEGVFREALQQALQG</sequence>
<dbReference type="GO" id="GO:0016491">
    <property type="term" value="F:oxidoreductase activity"/>
    <property type="evidence" value="ECO:0007669"/>
    <property type="project" value="InterPro"/>
</dbReference>
<reference evidence="2 3" key="1">
    <citation type="submission" date="2017-06" db="EMBL/GenBank/DDBJ databases">
        <authorList>
            <person name="Kim H.J."/>
            <person name="Triplett B.A."/>
        </authorList>
    </citation>
    <scope>NUCLEOTIDE SEQUENCE [LARGE SCALE GENOMIC DNA]</scope>
    <source>
        <strain evidence="2 3">DSM 14713</strain>
    </source>
</reference>
<dbReference type="PANTHER" id="PTHR13887">
    <property type="entry name" value="GLUTATHIONE S-TRANSFERASE KAPPA"/>
    <property type="match status" value="1"/>
</dbReference>
<dbReference type="InterPro" id="IPR036249">
    <property type="entry name" value="Thioredoxin-like_sf"/>
</dbReference>
<dbReference type="PANTHER" id="PTHR13887:SF41">
    <property type="entry name" value="THIOREDOXIN SUPERFAMILY PROTEIN"/>
    <property type="match status" value="1"/>
</dbReference>
<evidence type="ECO:0000313" key="2">
    <source>
        <dbReference type="EMBL" id="ATB33907.1"/>
    </source>
</evidence>
<evidence type="ECO:0000259" key="1">
    <source>
        <dbReference type="Pfam" id="PF01323"/>
    </source>
</evidence>
<accession>A0A250IRU3</accession>
<dbReference type="AlphaFoldDB" id="A0A250IRU3"/>
<dbReference type="Proteomes" id="UP000217289">
    <property type="component" value="Chromosome"/>
</dbReference>
<dbReference type="KEGG" id="mbd:MEBOL_007408"/>
<organism evidence="2 3">
    <name type="scientific">Melittangium boletus DSM 14713</name>
    <dbReference type="NCBI Taxonomy" id="1294270"/>
    <lineage>
        <taxon>Bacteria</taxon>
        <taxon>Pseudomonadati</taxon>
        <taxon>Myxococcota</taxon>
        <taxon>Myxococcia</taxon>
        <taxon>Myxococcales</taxon>
        <taxon>Cystobacterineae</taxon>
        <taxon>Archangiaceae</taxon>
        <taxon>Melittangium</taxon>
    </lineage>
</organism>